<proteinExistence type="predicted"/>
<accession>A0A511MNJ9</accession>
<dbReference type="Pfam" id="PF13304">
    <property type="entry name" value="AAA_21"/>
    <property type="match status" value="1"/>
</dbReference>
<dbReference type="SUPFAM" id="SSF52540">
    <property type="entry name" value="P-loop containing nucleoside triphosphate hydrolases"/>
    <property type="match status" value="1"/>
</dbReference>
<reference evidence="2 3" key="1">
    <citation type="submission" date="2019-07" db="EMBL/GenBank/DDBJ databases">
        <title>Whole genome shotgun sequence of Nocardia ninae NBRC 108245.</title>
        <authorList>
            <person name="Hosoyama A."/>
            <person name="Uohara A."/>
            <person name="Ohji S."/>
            <person name="Ichikawa N."/>
        </authorList>
    </citation>
    <scope>NUCLEOTIDE SEQUENCE [LARGE SCALE GENOMIC DNA]</scope>
    <source>
        <strain evidence="2 3">NBRC 108245</strain>
    </source>
</reference>
<dbReference type="Gene3D" id="3.40.50.300">
    <property type="entry name" value="P-loop containing nucleotide triphosphate hydrolases"/>
    <property type="match status" value="1"/>
</dbReference>
<feature type="domain" description="ATPase AAA-type core" evidence="1">
    <location>
        <begin position="26"/>
        <end position="371"/>
    </location>
</feature>
<dbReference type="Proteomes" id="UP000321424">
    <property type="component" value="Unassembled WGS sequence"/>
</dbReference>
<dbReference type="PANTHER" id="PTHR43581">
    <property type="entry name" value="ATP/GTP PHOSPHATASE"/>
    <property type="match status" value="1"/>
</dbReference>
<dbReference type="InterPro" id="IPR003959">
    <property type="entry name" value="ATPase_AAA_core"/>
</dbReference>
<dbReference type="GO" id="GO:0016887">
    <property type="term" value="F:ATP hydrolysis activity"/>
    <property type="evidence" value="ECO:0007669"/>
    <property type="project" value="InterPro"/>
</dbReference>
<evidence type="ECO:0000313" key="2">
    <source>
        <dbReference type="EMBL" id="GEM41536.1"/>
    </source>
</evidence>
<name>A0A511MNJ9_9NOCA</name>
<organism evidence="2 3">
    <name type="scientific">Nocardia ninae NBRC 108245</name>
    <dbReference type="NCBI Taxonomy" id="1210091"/>
    <lineage>
        <taxon>Bacteria</taxon>
        <taxon>Bacillati</taxon>
        <taxon>Actinomycetota</taxon>
        <taxon>Actinomycetes</taxon>
        <taxon>Mycobacteriales</taxon>
        <taxon>Nocardiaceae</taxon>
        <taxon>Nocardia</taxon>
    </lineage>
</organism>
<dbReference type="GO" id="GO:0005524">
    <property type="term" value="F:ATP binding"/>
    <property type="evidence" value="ECO:0007669"/>
    <property type="project" value="InterPro"/>
</dbReference>
<dbReference type="EMBL" id="BJXA01000052">
    <property type="protein sequence ID" value="GEM41536.1"/>
    <property type="molecule type" value="Genomic_DNA"/>
</dbReference>
<evidence type="ECO:0000259" key="1">
    <source>
        <dbReference type="Pfam" id="PF13304"/>
    </source>
</evidence>
<evidence type="ECO:0000313" key="3">
    <source>
        <dbReference type="Proteomes" id="UP000321424"/>
    </source>
</evidence>
<dbReference type="InterPro" id="IPR027417">
    <property type="entry name" value="P-loop_NTPase"/>
</dbReference>
<protein>
    <recommendedName>
        <fullName evidence="1">ATPase AAA-type core domain-containing protein</fullName>
    </recommendedName>
</protein>
<dbReference type="InterPro" id="IPR051396">
    <property type="entry name" value="Bact_Antivir_Def_Nuclease"/>
</dbReference>
<gene>
    <name evidence="2" type="ORF">NN4_60550</name>
</gene>
<keyword evidence="3" id="KW-1185">Reference proteome</keyword>
<comment type="caution">
    <text evidence="2">The sequence shown here is derived from an EMBL/GenBank/DDBJ whole genome shotgun (WGS) entry which is preliminary data.</text>
</comment>
<dbReference type="AlphaFoldDB" id="A0A511MNJ9"/>
<dbReference type="PANTHER" id="PTHR43581:SF2">
    <property type="entry name" value="EXCINUCLEASE ATPASE SUBUNIT"/>
    <property type="match status" value="1"/>
</dbReference>
<sequence length="381" mass="43334">MIRSFAIEGLAGRRGTVEHELNDDVNIFWGPNGCGKTTMLRILHGALGNKIQGLRTVEFKAAHVEFSVRSGSREFTRSITKEVIDNYNPTAESFYDEELREVVHISRSENLWTTSPKTSRGALAGFRHTWLPITRIVDTAREKPRGVWQPGRSIDEPEDDFADAIEDRWKSWRFSANRQITQAQDQALTEVLEVAIRGVRKRDKTIKPPDAAQAYELVSNFFESRKGTSSRLFKSFDEFSEKYSEGTILPDIVRRLQEVEERIGEIVAPQIRLEDMILELYSKGRKVKFEGESISIDIGGRDVPLGRLSSGERQLMFVLLECLRTGQNSILVDEPELSMHVAWQNRLIECMRTVNPAAQIIAATHSPEIMANQEDRCVVEL</sequence>